<evidence type="ECO:0000313" key="1">
    <source>
        <dbReference type="EMBL" id="NEA25056.1"/>
    </source>
</evidence>
<gene>
    <name evidence="1" type="ORF">G3I70_21585</name>
</gene>
<accession>A0A6L9QJ40</accession>
<evidence type="ECO:0000313" key="2">
    <source>
        <dbReference type="Proteomes" id="UP000475532"/>
    </source>
</evidence>
<organism evidence="1 2">
    <name type="scientific">Actinomadura bangladeshensis</name>
    <dbReference type="NCBI Taxonomy" id="453573"/>
    <lineage>
        <taxon>Bacteria</taxon>
        <taxon>Bacillati</taxon>
        <taxon>Actinomycetota</taxon>
        <taxon>Actinomycetes</taxon>
        <taxon>Streptosporangiales</taxon>
        <taxon>Thermomonosporaceae</taxon>
        <taxon>Actinomadura</taxon>
    </lineage>
</organism>
<reference evidence="1 2" key="1">
    <citation type="submission" date="2020-01" db="EMBL/GenBank/DDBJ databases">
        <title>Insect and environment-associated Actinomycetes.</title>
        <authorList>
            <person name="Currrie C."/>
            <person name="Chevrette M."/>
            <person name="Carlson C."/>
            <person name="Stubbendieck R."/>
            <person name="Wendt-Pienkowski E."/>
        </authorList>
    </citation>
    <scope>NUCLEOTIDE SEQUENCE [LARGE SCALE GENOMIC DNA]</scope>
    <source>
        <strain evidence="1 2">SID10258</strain>
    </source>
</reference>
<dbReference type="Gene3D" id="3.40.50.2000">
    <property type="entry name" value="Glycogen Phosphorylase B"/>
    <property type="match status" value="1"/>
</dbReference>
<protein>
    <submittedName>
        <fullName evidence="1">Glycosyltransferase family 4 protein</fullName>
    </submittedName>
</protein>
<dbReference type="EMBL" id="JAAGLI010000554">
    <property type="protein sequence ID" value="NEA25056.1"/>
    <property type="molecule type" value="Genomic_DNA"/>
</dbReference>
<dbReference type="Proteomes" id="UP000475532">
    <property type="component" value="Unassembled WGS sequence"/>
</dbReference>
<dbReference type="GO" id="GO:0016740">
    <property type="term" value="F:transferase activity"/>
    <property type="evidence" value="ECO:0007669"/>
    <property type="project" value="UniProtKB-KW"/>
</dbReference>
<sequence>MAEPLRVLHVSQPNAGGVAVYVGQAAMDQRRRGWNVAVACPPGGDLPERCMAAGVPWLNW</sequence>
<keyword evidence="1" id="KW-0808">Transferase</keyword>
<dbReference type="AlphaFoldDB" id="A0A6L9QJ40"/>
<proteinExistence type="predicted"/>
<comment type="caution">
    <text evidence="1">The sequence shown here is derived from an EMBL/GenBank/DDBJ whole genome shotgun (WGS) entry which is preliminary data.</text>
</comment>
<feature type="non-terminal residue" evidence="1">
    <location>
        <position position="60"/>
    </location>
</feature>
<name>A0A6L9QJ40_9ACTN</name>
<dbReference type="RefSeq" id="WP_163058672.1">
    <property type="nucleotide sequence ID" value="NZ_JAAGLI010000554.1"/>
</dbReference>